<dbReference type="EMBL" id="CCNB01000007">
    <property type="protein sequence ID" value="CDX32221.1"/>
    <property type="molecule type" value="Genomic_DNA"/>
</dbReference>
<evidence type="ECO:0000256" key="1">
    <source>
        <dbReference type="ARBA" id="ARBA00004651"/>
    </source>
</evidence>
<keyword evidence="2" id="KW-1003">Cell membrane</keyword>
<name>A0A090ESK2_MESPL</name>
<dbReference type="PANTHER" id="PTHR30482:SF20">
    <property type="entry name" value="HIGH-AFFINITY BRANCHED-CHAIN AMINO ACID TRANSPORT SYSTEM PERMEASE PROTEIN LIVM"/>
    <property type="match status" value="1"/>
</dbReference>
<sequence>MSQLSEIQRHLVAAVLFIAAMATLPYFVSERYLLGQIIVFMLWASVATQWNVLTGHAGVFSLGQMLFFSVGSYTVGMAGTYLGTSPWISMPVGAVLSAVAALLIGIACLRLASAYVALLTFAIVFMVQALIVTDPNCFTNNGGVCLPLFGGGNGFSGFADFGFRKLLKGDWIVGNYFVILASLTLSLFASIIVIHGRLGLAFRALNDSQLYAASRGLNRTRFRVTVFVITAFFTGLSGSVYAAHFRFAGPSLFEMPTLVLILAMVIVGGLRSTWGPILGAAAMMVLVEIAKGMGDVRNTAVGVVLVLFVLLFPKGIAGAAGRTLRMFRAQRSAERPEIAERRFDATKTEIAR</sequence>
<feature type="transmembrane region" description="Helical" evidence="6">
    <location>
        <begin position="171"/>
        <end position="194"/>
    </location>
</feature>
<evidence type="ECO:0000313" key="8">
    <source>
        <dbReference type="Proteomes" id="UP000046373"/>
    </source>
</evidence>
<proteinExistence type="predicted"/>
<dbReference type="Proteomes" id="UP000046373">
    <property type="component" value="Unassembled WGS sequence"/>
</dbReference>
<evidence type="ECO:0000256" key="4">
    <source>
        <dbReference type="ARBA" id="ARBA00022989"/>
    </source>
</evidence>
<dbReference type="CDD" id="cd06581">
    <property type="entry name" value="TM_PBP1_LivM_like"/>
    <property type="match status" value="1"/>
</dbReference>
<evidence type="ECO:0000256" key="3">
    <source>
        <dbReference type="ARBA" id="ARBA00022692"/>
    </source>
</evidence>
<dbReference type="GO" id="GO:0016787">
    <property type="term" value="F:hydrolase activity"/>
    <property type="evidence" value="ECO:0007669"/>
    <property type="project" value="UniProtKB-KW"/>
</dbReference>
<reference evidence="7 8" key="1">
    <citation type="submission" date="2014-08" db="EMBL/GenBank/DDBJ databases">
        <authorList>
            <person name="Moulin Lionel"/>
        </authorList>
    </citation>
    <scope>NUCLEOTIDE SEQUENCE [LARGE SCALE GENOMIC DNA]</scope>
</reference>
<organism evidence="7 8">
    <name type="scientific">Mesorhizobium plurifarium</name>
    <dbReference type="NCBI Taxonomy" id="69974"/>
    <lineage>
        <taxon>Bacteria</taxon>
        <taxon>Pseudomonadati</taxon>
        <taxon>Pseudomonadota</taxon>
        <taxon>Alphaproteobacteria</taxon>
        <taxon>Hyphomicrobiales</taxon>
        <taxon>Phyllobacteriaceae</taxon>
        <taxon>Mesorhizobium</taxon>
    </lineage>
</organism>
<feature type="transmembrane region" description="Helical" evidence="6">
    <location>
        <begin position="300"/>
        <end position="321"/>
    </location>
</feature>
<evidence type="ECO:0000256" key="6">
    <source>
        <dbReference type="SAM" id="Phobius"/>
    </source>
</evidence>
<dbReference type="Pfam" id="PF02653">
    <property type="entry name" value="BPD_transp_2"/>
    <property type="match status" value="1"/>
</dbReference>
<evidence type="ECO:0000256" key="5">
    <source>
        <dbReference type="ARBA" id="ARBA00023136"/>
    </source>
</evidence>
<keyword evidence="5 6" id="KW-0472">Membrane</keyword>
<protein>
    <submittedName>
        <fullName evidence="7">Branched-chain amino acid ABC transporter, permease protein</fullName>
        <ecNumber evidence="7">3.6.3.25</ecNumber>
    </submittedName>
</protein>
<gene>
    <name evidence="7" type="ORF">MPLDJ20_150081</name>
</gene>
<keyword evidence="7" id="KW-0378">Hydrolase</keyword>
<evidence type="ECO:0000256" key="2">
    <source>
        <dbReference type="ARBA" id="ARBA00022475"/>
    </source>
</evidence>
<keyword evidence="3 6" id="KW-0812">Transmembrane</keyword>
<feature type="transmembrane region" description="Helical" evidence="6">
    <location>
        <begin position="114"/>
        <end position="132"/>
    </location>
</feature>
<keyword evidence="4 6" id="KW-1133">Transmembrane helix</keyword>
<dbReference type="EC" id="3.6.3.25" evidence="7"/>
<dbReference type="AlphaFoldDB" id="A0A090ESK2"/>
<feature type="transmembrane region" description="Helical" evidence="6">
    <location>
        <begin position="12"/>
        <end position="28"/>
    </location>
</feature>
<dbReference type="GO" id="GO:0005886">
    <property type="term" value="C:plasma membrane"/>
    <property type="evidence" value="ECO:0007669"/>
    <property type="project" value="UniProtKB-SubCell"/>
</dbReference>
<feature type="transmembrane region" description="Helical" evidence="6">
    <location>
        <begin position="224"/>
        <end position="245"/>
    </location>
</feature>
<feature type="transmembrane region" description="Helical" evidence="6">
    <location>
        <begin position="34"/>
        <end position="53"/>
    </location>
</feature>
<feature type="transmembrane region" description="Helical" evidence="6">
    <location>
        <begin position="65"/>
        <end position="82"/>
    </location>
</feature>
<dbReference type="InterPro" id="IPR001851">
    <property type="entry name" value="ABC_transp_permease"/>
</dbReference>
<comment type="subcellular location">
    <subcellularLocation>
        <location evidence="1">Cell membrane</location>
        <topology evidence="1">Multi-pass membrane protein</topology>
    </subcellularLocation>
</comment>
<feature type="transmembrane region" description="Helical" evidence="6">
    <location>
        <begin position="88"/>
        <end position="107"/>
    </location>
</feature>
<accession>A0A090ESK2</accession>
<dbReference type="PANTHER" id="PTHR30482">
    <property type="entry name" value="HIGH-AFFINITY BRANCHED-CHAIN AMINO ACID TRANSPORT SYSTEM PERMEASE"/>
    <property type="match status" value="1"/>
</dbReference>
<dbReference type="InterPro" id="IPR043428">
    <property type="entry name" value="LivM-like"/>
</dbReference>
<evidence type="ECO:0000313" key="7">
    <source>
        <dbReference type="EMBL" id="CDX32221.1"/>
    </source>
</evidence>
<feature type="transmembrane region" description="Helical" evidence="6">
    <location>
        <begin position="251"/>
        <end position="270"/>
    </location>
</feature>
<dbReference type="GO" id="GO:0015658">
    <property type="term" value="F:branched-chain amino acid transmembrane transporter activity"/>
    <property type="evidence" value="ECO:0007669"/>
    <property type="project" value="InterPro"/>
</dbReference>